<dbReference type="InterPro" id="IPR004088">
    <property type="entry name" value="KH_dom_type_1"/>
</dbReference>
<protein>
    <recommendedName>
        <fullName evidence="4">K Homology domain-containing protein</fullName>
    </recommendedName>
</protein>
<dbReference type="SUPFAM" id="SSF54791">
    <property type="entry name" value="Eukaryotic type KH-domain (KH-domain type I)"/>
    <property type="match status" value="4"/>
</dbReference>
<evidence type="ECO:0000313" key="5">
    <source>
        <dbReference type="EMBL" id="GKV16813.1"/>
    </source>
</evidence>
<evidence type="ECO:0000313" key="6">
    <source>
        <dbReference type="Proteomes" id="UP001054252"/>
    </source>
</evidence>
<keyword evidence="6" id="KW-1185">Reference proteome</keyword>
<proteinExistence type="predicted"/>
<sequence length="689" mass="74460">MDQNKQNYFKTRRNNQFKRKGDSNRRGRGSNSRNEQLSRSSNSADTVYRILCPSRKIGGVIGKGGNIIKALRVETQATITVADPVPGSDERVIIIYSSPTKILGKHNPDEDLTAGNEYELMEPHCAAQDALLRVHDRIVEEELSGGVASDDDNESTVVTVRLLVPNNMVGCLLGRGGDVIQRLRSDTGASIRVLPSDHLRSCAMSTDELVQISGKNDVVKRALYEVSTHLHQNPRKDKPPMSFSVPYGGQSFSPALSPSNSSWPQRNSAPYSLPPVPWMGDKGKQPSRFGPGGFSGVPPRGREAPAEFSMKILCAAGKIGGVIGKGGFVVRQLQQETGASIHVEDASTESDDRVIRVSAYEVLCDPRSQTIDAILQLQNKTSEFSEKGTITSRLLVPSSKVGCILGQGGNIINDMRRRTQADIRVYSKDDKPKCASEDEELVQISGNFRVAEDALGEIASRLRVRTLRDANAGAEPAPTGPVQGFGPGRSLPGSGPPPSAAISAGKFGGYEPFRGGGGREYEPQSYPVPPTATGYPYMNSALEAKVPNNASSSLMGTGRSTMSNIDEVSAASLKLQDYQYGGSNLVQYHGSSEHPTVAQNLQAFMGSAGQQTNAQQNFYHSLHAQQSPYESTGAQQSPYKNLHVQQSPYQKIKAEHSPYPGNTQHMTHAHINGPNSAYHNYGAQQGAYH</sequence>
<keyword evidence="1" id="KW-0677">Repeat</keyword>
<dbReference type="Gene3D" id="3.30.310.210">
    <property type="match status" value="1"/>
</dbReference>
<feature type="compositionally biased region" description="Low complexity" evidence="3">
    <location>
        <begin position="500"/>
        <end position="513"/>
    </location>
</feature>
<organism evidence="5 6">
    <name type="scientific">Rubroshorea leprosula</name>
    <dbReference type="NCBI Taxonomy" id="152421"/>
    <lineage>
        <taxon>Eukaryota</taxon>
        <taxon>Viridiplantae</taxon>
        <taxon>Streptophyta</taxon>
        <taxon>Embryophyta</taxon>
        <taxon>Tracheophyta</taxon>
        <taxon>Spermatophyta</taxon>
        <taxon>Magnoliopsida</taxon>
        <taxon>eudicotyledons</taxon>
        <taxon>Gunneridae</taxon>
        <taxon>Pentapetalae</taxon>
        <taxon>rosids</taxon>
        <taxon>malvids</taxon>
        <taxon>Malvales</taxon>
        <taxon>Dipterocarpaceae</taxon>
        <taxon>Rubroshorea</taxon>
    </lineage>
</organism>
<feature type="region of interest" description="Disordered" evidence="3">
    <location>
        <begin position="645"/>
        <end position="678"/>
    </location>
</feature>
<feature type="region of interest" description="Disordered" evidence="3">
    <location>
        <begin position="1"/>
        <end position="44"/>
    </location>
</feature>
<feature type="domain" description="K Homology" evidence="4">
    <location>
        <begin position="156"/>
        <end position="231"/>
    </location>
</feature>
<dbReference type="Pfam" id="PF00013">
    <property type="entry name" value="KH_1"/>
    <property type="match status" value="4"/>
</dbReference>
<evidence type="ECO:0000256" key="3">
    <source>
        <dbReference type="SAM" id="MobiDB-lite"/>
    </source>
</evidence>
<accession>A0AAV5JWC7</accession>
<feature type="domain" description="K Homology" evidence="4">
    <location>
        <begin position="388"/>
        <end position="463"/>
    </location>
</feature>
<dbReference type="Proteomes" id="UP001054252">
    <property type="component" value="Unassembled WGS sequence"/>
</dbReference>
<feature type="region of interest" description="Disordered" evidence="3">
    <location>
        <begin position="471"/>
        <end position="524"/>
    </location>
</feature>
<dbReference type="InterPro" id="IPR036612">
    <property type="entry name" value="KH_dom_type_1_sf"/>
</dbReference>
<evidence type="ECO:0000256" key="1">
    <source>
        <dbReference type="ARBA" id="ARBA00022737"/>
    </source>
</evidence>
<dbReference type="Gene3D" id="3.30.1370.10">
    <property type="entry name" value="K Homology domain, type 1"/>
    <property type="match status" value="2"/>
</dbReference>
<dbReference type="SMART" id="SM00322">
    <property type="entry name" value="KH"/>
    <property type="match status" value="4"/>
</dbReference>
<dbReference type="GO" id="GO:0003723">
    <property type="term" value="F:RNA binding"/>
    <property type="evidence" value="ECO:0007669"/>
    <property type="project" value="UniProtKB-UniRule"/>
</dbReference>
<feature type="domain" description="K Homology" evidence="4">
    <location>
        <begin position="44"/>
        <end position="114"/>
    </location>
</feature>
<reference evidence="5 6" key="1">
    <citation type="journal article" date="2021" name="Commun. Biol.">
        <title>The genome of Shorea leprosula (Dipterocarpaceae) highlights the ecological relevance of drought in aseasonal tropical rainforests.</title>
        <authorList>
            <person name="Ng K.K.S."/>
            <person name="Kobayashi M.J."/>
            <person name="Fawcett J.A."/>
            <person name="Hatakeyama M."/>
            <person name="Paape T."/>
            <person name="Ng C.H."/>
            <person name="Ang C.C."/>
            <person name="Tnah L.H."/>
            <person name="Lee C.T."/>
            <person name="Nishiyama T."/>
            <person name="Sese J."/>
            <person name="O'Brien M.J."/>
            <person name="Copetti D."/>
            <person name="Mohd Noor M.I."/>
            <person name="Ong R.C."/>
            <person name="Putra M."/>
            <person name="Sireger I.Z."/>
            <person name="Indrioko S."/>
            <person name="Kosugi Y."/>
            <person name="Izuno A."/>
            <person name="Isagi Y."/>
            <person name="Lee S.L."/>
            <person name="Shimizu K.K."/>
        </authorList>
    </citation>
    <scope>NUCLEOTIDE SEQUENCE [LARGE SCALE GENOMIC DNA]</scope>
    <source>
        <strain evidence="5">214</strain>
    </source>
</reference>
<feature type="compositionally biased region" description="Polar residues" evidence="3">
    <location>
        <begin position="35"/>
        <end position="44"/>
    </location>
</feature>
<keyword evidence="2" id="KW-0694">RNA-binding</keyword>
<evidence type="ECO:0000259" key="4">
    <source>
        <dbReference type="SMART" id="SM00322"/>
    </source>
</evidence>
<gene>
    <name evidence="5" type="ORF">SLEP1_g27395</name>
</gene>
<dbReference type="InterPro" id="IPR004087">
    <property type="entry name" value="KH_dom"/>
</dbReference>
<dbReference type="AlphaFoldDB" id="A0AAV5JWC7"/>
<name>A0AAV5JWC7_9ROSI</name>
<dbReference type="CDD" id="cd22460">
    <property type="entry name" value="KH-I_PEPPER_rpt2_like"/>
    <property type="match status" value="2"/>
</dbReference>
<evidence type="ECO:0000256" key="2">
    <source>
        <dbReference type="PROSITE-ProRule" id="PRU00117"/>
    </source>
</evidence>
<dbReference type="PROSITE" id="PS50084">
    <property type="entry name" value="KH_TYPE_1"/>
    <property type="match status" value="4"/>
</dbReference>
<comment type="caution">
    <text evidence="5">The sequence shown here is derived from an EMBL/GenBank/DDBJ whole genome shotgun (WGS) entry which is preliminary data.</text>
</comment>
<dbReference type="EMBL" id="BPVZ01000046">
    <property type="protein sequence ID" value="GKV16813.1"/>
    <property type="molecule type" value="Genomic_DNA"/>
</dbReference>
<feature type="domain" description="K Homology" evidence="4">
    <location>
        <begin position="306"/>
        <end position="379"/>
    </location>
</feature>
<dbReference type="PANTHER" id="PTHR10288">
    <property type="entry name" value="KH DOMAIN CONTAINING RNA BINDING PROTEIN"/>
    <property type="match status" value="1"/>
</dbReference>